<dbReference type="InterPro" id="IPR002986">
    <property type="entry name" value="DAP_deCOOHase_LysA"/>
</dbReference>
<dbReference type="InterPro" id="IPR009006">
    <property type="entry name" value="Ala_racemase/Decarboxylase_C"/>
</dbReference>
<dbReference type="PRINTS" id="PR01179">
    <property type="entry name" value="ODADCRBXLASE"/>
</dbReference>
<evidence type="ECO:0000256" key="4">
    <source>
        <dbReference type="ARBA" id="ARBA00023239"/>
    </source>
</evidence>
<evidence type="ECO:0000259" key="6">
    <source>
        <dbReference type="Pfam" id="PF02784"/>
    </source>
</evidence>
<dbReference type="PROSITE" id="PS00879">
    <property type="entry name" value="ODR_DC_2_2"/>
    <property type="match status" value="1"/>
</dbReference>
<dbReference type="Pfam" id="PF02784">
    <property type="entry name" value="Orn_Arg_deC_N"/>
    <property type="match status" value="1"/>
</dbReference>
<keyword evidence="8" id="KW-1185">Reference proteome</keyword>
<evidence type="ECO:0000256" key="3">
    <source>
        <dbReference type="ARBA" id="ARBA00022898"/>
    </source>
</evidence>
<dbReference type="SUPFAM" id="SSF51419">
    <property type="entry name" value="PLP-binding barrel"/>
    <property type="match status" value="1"/>
</dbReference>
<evidence type="ECO:0000256" key="1">
    <source>
        <dbReference type="ARBA" id="ARBA00001933"/>
    </source>
</evidence>
<dbReference type="InterPro" id="IPR000183">
    <property type="entry name" value="Orn/DAP/Arg_de-COase"/>
</dbReference>
<gene>
    <name evidence="7" type="ORF">NO1_0954</name>
</gene>
<evidence type="ECO:0000256" key="2">
    <source>
        <dbReference type="ARBA" id="ARBA00022793"/>
    </source>
</evidence>
<dbReference type="Gene3D" id="3.20.20.10">
    <property type="entry name" value="Alanine racemase"/>
    <property type="match status" value="1"/>
</dbReference>
<protein>
    <submittedName>
        <fullName evidence="7">Pyridoxal-dependent decarboxylase</fullName>
    </submittedName>
</protein>
<dbReference type="PRINTS" id="PR01181">
    <property type="entry name" value="DAPDCRBXLASE"/>
</dbReference>
<evidence type="ECO:0000313" key="7">
    <source>
        <dbReference type="EMBL" id="GBR73610.1"/>
    </source>
</evidence>
<dbReference type="AlphaFoldDB" id="A0A388TB80"/>
<reference evidence="7 8" key="1">
    <citation type="journal article" date="2019" name="ISME J.">
        <title>Genome analyses of uncultured TG2/ZB3 bacteria in 'Margulisbacteria' specifically attached to ectosymbiotic spirochetes of protists in the termite gut.</title>
        <authorList>
            <person name="Utami Y.D."/>
            <person name="Kuwahara H."/>
            <person name="Igai K."/>
            <person name="Murakami T."/>
            <person name="Sugaya K."/>
            <person name="Morikawa T."/>
            <person name="Nagura Y."/>
            <person name="Yuki M."/>
            <person name="Deevong P."/>
            <person name="Inoue T."/>
            <person name="Kihara K."/>
            <person name="Lo N."/>
            <person name="Yamada A."/>
            <person name="Ohkuma M."/>
            <person name="Hongoh Y."/>
        </authorList>
    </citation>
    <scope>NUCLEOTIDE SEQUENCE [LARGE SCALE GENOMIC DNA]</scope>
    <source>
        <strain evidence="7">NkOx7-01</strain>
    </source>
</reference>
<comment type="cofactor">
    <cofactor evidence="1 5">
        <name>pyridoxal 5'-phosphate</name>
        <dbReference type="ChEBI" id="CHEBI:597326"/>
    </cofactor>
</comment>
<accession>A0A388TB80</accession>
<dbReference type="PANTHER" id="PTHR43727">
    <property type="entry name" value="DIAMINOPIMELATE DECARBOXYLASE"/>
    <property type="match status" value="1"/>
</dbReference>
<keyword evidence="4" id="KW-0456">Lyase</keyword>
<organism evidence="7 8">
    <name type="scientific">Termititenax aidoneus</name>
    <dbReference type="NCBI Taxonomy" id="2218524"/>
    <lineage>
        <taxon>Bacteria</taxon>
        <taxon>Bacillati</taxon>
        <taxon>Candidatus Margulisiibacteriota</taxon>
        <taxon>Candidatus Termititenacia</taxon>
        <taxon>Candidatus Termititenacales</taxon>
        <taxon>Candidatus Termititenacaceae</taxon>
        <taxon>Candidatus Termititenax</taxon>
    </lineage>
</organism>
<evidence type="ECO:0000256" key="5">
    <source>
        <dbReference type="PIRSR" id="PIRSR600183-50"/>
    </source>
</evidence>
<dbReference type="InterPro" id="IPR022657">
    <property type="entry name" value="De-COase2_CS"/>
</dbReference>
<keyword evidence="2" id="KW-0210">Decarboxylase</keyword>
<dbReference type="GO" id="GO:0009089">
    <property type="term" value="P:lysine biosynthetic process via diaminopimelate"/>
    <property type="evidence" value="ECO:0007669"/>
    <property type="project" value="InterPro"/>
</dbReference>
<dbReference type="InterPro" id="IPR029066">
    <property type="entry name" value="PLP-binding_barrel"/>
</dbReference>
<evidence type="ECO:0000313" key="8">
    <source>
        <dbReference type="Proteomes" id="UP000269352"/>
    </source>
</evidence>
<dbReference type="PANTHER" id="PTHR43727:SF2">
    <property type="entry name" value="GROUP IV DECARBOXYLASE"/>
    <property type="match status" value="1"/>
</dbReference>
<dbReference type="Proteomes" id="UP000269352">
    <property type="component" value="Unassembled WGS sequence"/>
</dbReference>
<feature type="active site" description="Proton donor" evidence="5">
    <location>
        <position position="326"/>
    </location>
</feature>
<feature type="modified residue" description="N6-(pyridoxal phosphate)lysine" evidence="5">
    <location>
        <position position="45"/>
    </location>
</feature>
<dbReference type="GO" id="GO:0008836">
    <property type="term" value="F:diaminopimelate decarboxylase activity"/>
    <property type="evidence" value="ECO:0007669"/>
    <property type="project" value="InterPro"/>
</dbReference>
<proteinExistence type="predicted"/>
<feature type="domain" description="Orn/DAP/Arg decarboxylase 2 N-terminal" evidence="6">
    <location>
        <begin position="21"/>
        <end position="259"/>
    </location>
</feature>
<dbReference type="SUPFAM" id="SSF50621">
    <property type="entry name" value="Alanine racemase C-terminal domain-like"/>
    <property type="match status" value="1"/>
</dbReference>
<name>A0A388TB80_TERA1</name>
<dbReference type="EMBL" id="BGZN01000014">
    <property type="protein sequence ID" value="GBR73610.1"/>
    <property type="molecule type" value="Genomic_DNA"/>
</dbReference>
<comment type="caution">
    <text evidence="7">The sequence shown here is derived from an EMBL/GenBank/DDBJ whole genome shotgun (WGS) entry which is preliminary data.</text>
</comment>
<keyword evidence="3 5" id="KW-0663">Pyridoxal phosphate</keyword>
<dbReference type="InterPro" id="IPR022644">
    <property type="entry name" value="De-COase2_N"/>
</dbReference>
<dbReference type="Gene3D" id="2.40.37.10">
    <property type="entry name" value="Lyase, Ornithine Decarboxylase, Chain A, domain 1"/>
    <property type="match status" value="1"/>
</dbReference>
<sequence length="393" mass="42962">MTDWREYLHLLQTPCYVYAWAEILARLKLLKDNLPENVHLYYAVKANSNLHLLKALKDKVDGLDISSDGEFEQAVLAGYAPQTFSFAGPGKTDAEIELAINSGCGSLSAESLDDLARIENIAQKLGKTAYVSLRVNPADLVEKFALKMGGKPTQFGFDEEDLAGLPKLKQAQIIGLHVYAGTQCLDAAALTENLQNIFKLAKKIGAPLRQINVGGGFGVDYHIGQEPLDAVAVCQALRKEAQKWPQTKIVLELGRYLIAPAGEYLCRVINIKKSRGKTFVIVDGGMHQNISAAGNLGQIIKKNYKIRNLTNPESEKCKVELVGCLCTPLDTLAVNLELPAPRPGDVLCVANSGAYGYTASPLLFLGHPTPSEYLLQDGKITLIRRGRRLVEFN</sequence>